<reference evidence="1" key="1">
    <citation type="journal article" date="2020" name="Stud. Mycol.">
        <title>101 Dothideomycetes genomes: a test case for predicting lifestyles and emergence of pathogens.</title>
        <authorList>
            <person name="Haridas S."/>
            <person name="Albert R."/>
            <person name="Binder M."/>
            <person name="Bloem J."/>
            <person name="Labutti K."/>
            <person name="Salamov A."/>
            <person name="Andreopoulos B."/>
            <person name="Baker S."/>
            <person name="Barry K."/>
            <person name="Bills G."/>
            <person name="Bluhm B."/>
            <person name="Cannon C."/>
            <person name="Castanera R."/>
            <person name="Culley D."/>
            <person name="Daum C."/>
            <person name="Ezra D."/>
            <person name="Gonzalez J."/>
            <person name="Henrissat B."/>
            <person name="Kuo A."/>
            <person name="Liang C."/>
            <person name="Lipzen A."/>
            <person name="Lutzoni F."/>
            <person name="Magnuson J."/>
            <person name="Mondo S."/>
            <person name="Nolan M."/>
            <person name="Ohm R."/>
            <person name="Pangilinan J."/>
            <person name="Park H.-J."/>
            <person name="Ramirez L."/>
            <person name="Alfaro M."/>
            <person name="Sun H."/>
            <person name="Tritt A."/>
            <person name="Yoshinaga Y."/>
            <person name="Zwiers L.-H."/>
            <person name="Turgeon B."/>
            <person name="Goodwin S."/>
            <person name="Spatafora J."/>
            <person name="Crous P."/>
            <person name="Grigoriev I."/>
        </authorList>
    </citation>
    <scope>NUCLEOTIDE SEQUENCE</scope>
    <source>
        <strain evidence="1">CBS 121739</strain>
    </source>
</reference>
<name>A0A6A6WAP6_9PEZI</name>
<protein>
    <submittedName>
        <fullName evidence="1">Uncharacterized protein</fullName>
    </submittedName>
</protein>
<dbReference type="EMBL" id="ML996570">
    <property type="protein sequence ID" value="KAF2759249.1"/>
    <property type="molecule type" value="Genomic_DNA"/>
</dbReference>
<dbReference type="GeneID" id="54484860"/>
<evidence type="ECO:0000313" key="1">
    <source>
        <dbReference type="EMBL" id="KAF2759249.1"/>
    </source>
</evidence>
<evidence type="ECO:0000313" key="2">
    <source>
        <dbReference type="Proteomes" id="UP000799437"/>
    </source>
</evidence>
<organism evidence="1 2">
    <name type="scientific">Pseudovirgaria hyperparasitica</name>
    <dbReference type="NCBI Taxonomy" id="470096"/>
    <lineage>
        <taxon>Eukaryota</taxon>
        <taxon>Fungi</taxon>
        <taxon>Dikarya</taxon>
        <taxon>Ascomycota</taxon>
        <taxon>Pezizomycotina</taxon>
        <taxon>Dothideomycetes</taxon>
        <taxon>Dothideomycetes incertae sedis</taxon>
        <taxon>Acrospermales</taxon>
        <taxon>Acrospermaceae</taxon>
        <taxon>Pseudovirgaria</taxon>
    </lineage>
</organism>
<gene>
    <name evidence="1" type="ORF">EJ05DRAFT_475471</name>
</gene>
<dbReference type="RefSeq" id="XP_033601700.1">
    <property type="nucleotide sequence ID" value="XM_033743806.1"/>
</dbReference>
<dbReference type="Proteomes" id="UP000799437">
    <property type="component" value="Unassembled WGS sequence"/>
</dbReference>
<sequence>MRYLQPPSPIRGRPVLQLIGCIGATRACDHPPPVYLRDATVEREQYWVLSTEYGVLALVFEHPSSADADAEVILLSRCERPLAE</sequence>
<accession>A0A6A6WAP6</accession>
<proteinExistence type="predicted"/>
<dbReference type="AlphaFoldDB" id="A0A6A6WAP6"/>
<keyword evidence="2" id="KW-1185">Reference proteome</keyword>